<keyword evidence="2" id="KW-1185">Reference proteome</keyword>
<name>A0ACB7SKV0_HYAAI</name>
<evidence type="ECO:0000313" key="1">
    <source>
        <dbReference type="EMBL" id="KAH6935210.1"/>
    </source>
</evidence>
<gene>
    <name evidence="1" type="ORF">HPB50_004779</name>
</gene>
<dbReference type="EMBL" id="CM023483">
    <property type="protein sequence ID" value="KAH6935210.1"/>
    <property type="molecule type" value="Genomic_DNA"/>
</dbReference>
<sequence length="188" mass="21407">MSRVPLHKREEVVQLSLKGYKQRNIANLTDCNVSTVNRIVQACRDEGRIKDAPHKRRPRVTSMDQDLQVVAVVSEKPFLSAKDVRRTLDLANVSDSTIRQRLREAALRSRIAAQKPLLTCANKTARLKFAVDHRSWRVEDWKYVIFLESLGPAEKSVAHGEHTLLSAEHQRGGRKWTHIGKCLGSYFA</sequence>
<comment type="caution">
    <text evidence="1">The sequence shown here is derived from an EMBL/GenBank/DDBJ whole genome shotgun (WGS) entry which is preliminary data.</text>
</comment>
<evidence type="ECO:0000313" key="2">
    <source>
        <dbReference type="Proteomes" id="UP000821845"/>
    </source>
</evidence>
<dbReference type="Proteomes" id="UP000821845">
    <property type="component" value="Chromosome 3"/>
</dbReference>
<accession>A0ACB7SKV0</accession>
<organism evidence="1 2">
    <name type="scientific">Hyalomma asiaticum</name>
    <name type="common">Tick</name>
    <dbReference type="NCBI Taxonomy" id="266040"/>
    <lineage>
        <taxon>Eukaryota</taxon>
        <taxon>Metazoa</taxon>
        <taxon>Ecdysozoa</taxon>
        <taxon>Arthropoda</taxon>
        <taxon>Chelicerata</taxon>
        <taxon>Arachnida</taxon>
        <taxon>Acari</taxon>
        <taxon>Parasitiformes</taxon>
        <taxon>Ixodida</taxon>
        <taxon>Ixodoidea</taxon>
        <taxon>Ixodidae</taxon>
        <taxon>Hyalomminae</taxon>
        <taxon>Hyalomma</taxon>
    </lineage>
</organism>
<reference evidence="1" key="1">
    <citation type="submission" date="2020-05" db="EMBL/GenBank/DDBJ databases">
        <title>Large-scale comparative analyses of tick genomes elucidate their genetic diversity and vector capacities.</title>
        <authorList>
            <person name="Jia N."/>
            <person name="Wang J."/>
            <person name="Shi W."/>
            <person name="Du L."/>
            <person name="Sun Y."/>
            <person name="Zhan W."/>
            <person name="Jiang J."/>
            <person name="Wang Q."/>
            <person name="Zhang B."/>
            <person name="Ji P."/>
            <person name="Sakyi L.B."/>
            <person name="Cui X."/>
            <person name="Yuan T."/>
            <person name="Jiang B."/>
            <person name="Yang W."/>
            <person name="Lam T.T.-Y."/>
            <person name="Chang Q."/>
            <person name="Ding S."/>
            <person name="Wang X."/>
            <person name="Zhu J."/>
            <person name="Ruan X."/>
            <person name="Zhao L."/>
            <person name="Wei J."/>
            <person name="Que T."/>
            <person name="Du C."/>
            <person name="Cheng J."/>
            <person name="Dai P."/>
            <person name="Han X."/>
            <person name="Huang E."/>
            <person name="Gao Y."/>
            <person name="Liu J."/>
            <person name="Shao H."/>
            <person name="Ye R."/>
            <person name="Li L."/>
            <person name="Wei W."/>
            <person name="Wang X."/>
            <person name="Wang C."/>
            <person name="Yang T."/>
            <person name="Huo Q."/>
            <person name="Li W."/>
            <person name="Guo W."/>
            <person name="Chen H."/>
            <person name="Zhou L."/>
            <person name="Ni X."/>
            <person name="Tian J."/>
            <person name="Zhou Y."/>
            <person name="Sheng Y."/>
            <person name="Liu T."/>
            <person name="Pan Y."/>
            <person name="Xia L."/>
            <person name="Li J."/>
            <person name="Zhao F."/>
            <person name="Cao W."/>
        </authorList>
    </citation>
    <scope>NUCLEOTIDE SEQUENCE</scope>
    <source>
        <strain evidence="1">Hyas-2018</strain>
    </source>
</reference>
<proteinExistence type="predicted"/>
<protein>
    <submittedName>
        <fullName evidence="1">Uncharacterized protein</fullName>
    </submittedName>
</protein>